<sequence length="123" mass="13039">MLSSSALTGCSSVLAASTGSAIASETSMLSRRPPCIIYDENSGVGFIVDLCVETGEVLHSTYSKSILEDIDKAAHVDYNTSDEMCLINSAYNLKSLFATKASHESSAKKLEKGSVGQGQPERQ</sequence>
<reference evidence="1" key="1">
    <citation type="submission" date="2020-07" db="EMBL/GenBank/DDBJ databases">
        <title>Draft Genome Sequence of a Deep-Sea Yeast, Naganishia (Cryptococcus) liquefaciens strain N6.</title>
        <authorList>
            <person name="Han Y.W."/>
            <person name="Kajitani R."/>
            <person name="Morimoto H."/>
            <person name="Parhat M."/>
            <person name="Tsubouchi H."/>
            <person name="Bakenova O."/>
            <person name="Ogata M."/>
            <person name="Argunhan B."/>
            <person name="Aoki R."/>
            <person name="Kajiwara S."/>
            <person name="Itoh T."/>
            <person name="Iwasaki H."/>
        </authorList>
    </citation>
    <scope>NUCLEOTIDE SEQUENCE</scope>
    <source>
        <strain evidence="1">N6</strain>
    </source>
</reference>
<evidence type="ECO:0000313" key="1">
    <source>
        <dbReference type="EMBL" id="GHJ88654.1"/>
    </source>
</evidence>
<comment type="caution">
    <text evidence="1">The sequence shown here is derived from an EMBL/GenBank/DDBJ whole genome shotgun (WGS) entry which is preliminary data.</text>
</comment>
<gene>
    <name evidence="1" type="ORF">NliqN6_5056</name>
</gene>
<protein>
    <submittedName>
        <fullName evidence="1">Uncharacterized protein</fullName>
    </submittedName>
</protein>
<dbReference type="EMBL" id="BLZA01000030">
    <property type="protein sequence ID" value="GHJ88654.1"/>
    <property type="molecule type" value="Genomic_DNA"/>
</dbReference>
<accession>A0A8H3TYR4</accession>
<keyword evidence="2" id="KW-1185">Reference proteome</keyword>
<proteinExistence type="predicted"/>
<dbReference type="AlphaFoldDB" id="A0A8H3TYR4"/>
<evidence type="ECO:0000313" key="2">
    <source>
        <dbReference type="Proteomes" id="UP000620104"/>
    </source>
</evidence>
<dbReference type="Proteomes" id="UP000620104">
    <property type="component" value="Unassembled WGS sequence"/>
</dbReference>
<name>A0A8H3TYR4_9TREE</name>
<organism evidence="1 2">
    <name type="scientific">Naganishia liquefaciens</name>
    <dbReference type="NCBI Taxonomy" id="104408"/>
    <lineage>
        <taxon>Eukaryota</taxon>
        <taxon>Fungi</taxon>
        <taxon>Dikarya</taxon>
        <taxon>Basidiomycota</taxon>
        <taxon>Agaricomycotina</taxon>
        <taxon>Tremellomycetes</taxon>
        <taxon>Filobasidiales</taxon>
        <taxon>Filobasidiaceae</taxon>
        <taxon>Naganishia</taxon>
    </lineage>
</organism>